<dbReference type="EMBL" id="DF238772">
    <property type="protein sequence ID" value="GAC93046.1"/>
    <property type="molecule type" value="Genomic_DNA"/>
</dbReference>
<dbReference type="PROSITE" id="PS51257">
    <property type="entry name" value="PROKAR_LIPOPROTEIN"/>
    <property type="match status" value="1"/>
</dbReference>
<dbReference type="Proteomes" id="UP000014071">
    <property type="component" value="Unassembled WGS sequence"/>
</dbReference>
<dbReference type="HOGENOM" id="CLU_638089_0_0_1"/>
<organism evidence="3 4">
    <name type="scientific">Pseudozyma hubeiensis (strain SY62)</name>
    <name type="common">Yeast</name>
    <dbReference type="NCBI Taxonomy" id="1305764"/>
    <lineage>
        <taxon>Eukaryota</taxon>
        <taxon>Fungi</taxon>
        <taxon>Dikarya</taxon>
        <taxon>Basidiomycota</taxon>
        <taxon>Ustilaginomycotina</taxon>
        <taxon>Ustilaginomycetes</taxon>
        <taxon>Ustilaginales</taxon>
        <taxon>Ustilaginaceae</taxon>
        <taxon>Pseudozyma</taxon>
    </lineage>
</organism>
<dbReference type="AlphaFoldDB" id="R9NWY0"/>
<evidence type="ECO:0000313" key="3">
    <source>
        <dbReference type="EMBL" id="GAC93046.1"/>
    </source>
</evidence>
<protein>
    <submittedName>
        <fullName evidence="3">L-aminoadipate-semialdehyde dehydrogenase</fullName>
    </submittedName>
</protein>
<evidence type="ECO:0000256" key="1">
    <source>
        <dbReference type="SAM" id="MobiDB-lite"/>
    </source>
</evidence>
<evidence type="ECO:0000256" key="2">
    <source>
        <dbReference type="SAM" id="SignalP"/>
    </source>
</evidence>
<keyword evidence="2" id="KW-0732">Signal</keyword>
<dbReference type="RefSeq" id="XP_012186633.1">
    <property type="nucleotide sequence ID" value="XM_012331243.1"/>
</dbReference>
<feature type="compositionally biased region" description="Basic and acidic residues" evidence="1">
    <location>
        <begin position="149"/>
        <end position="160"/>
    </location>
</feature>
<reference evidence="4" key="1">
    <citation type="journal article" date="2013" name="Genome Announc.">
        <title>Draft genome sequence of the basidiomycetous yeast-like fungus Pseudozyma hubeiensis SY62, which produces an abundant amount of the biosurfactant mannosylerythritol lipids.</title>
        <authorList>
            <person name="Konishi M."/>
            <person name="Hatada Y."/>
            <person name="Horiuchi J."/>
        </authorList>
    </citation>
    <scope>NUCLEOTIDE SEQUENCE [LARGE SCALE GENOMIC DNA]</scope>
    <source>
        <strain evidence="4">SY62</strain>
    </source>
</reference>
<evidence type="ECO:0000313" key="4">
    <source>
        <dbReference type="Proteomes" id="UP000014071"/>
    </source>
</evidence>
<feature type="compositionally biased region" description="Polar residues" evidence="1">
    <location>
        <begin position="189"/>
        <end position="203"/>
    </location>
</feature>
<feature type="signal peptide" evidence="2">
    <location>
        <begin position="1"/>
        <end position="21"/>
    </location>
</feature>
<sequence>MLYRSNLVILIVAAIIVAVSCLPIGDSPARTNTPSSVVDYHSPGSFGTPASPASSDFDLDQDLLDSILSSLDSDGIFHHNTLPSDVGERGPTLSQWQEKAGMEPPAKRRQLLQRIAKTVGWLNVHSPADAATLRNVIGSPRRVSPLWRPSDELSGQHDSAHSSSVSRFGRNVQMNAHADRPNAIIELSSDSSQNQGAEPSTSAGRGLTDPASLPYKSQMSRHGLATLEPDELHSLQWTEPRLHRLGNEKFRYNWEKDGATKRKINDQIFAGKLKWVDRDNVKENVMWSMNKKVLLSSRVLPLTNFAPIKLDNGGGTYNNVRMMKHGGMYPHSTWPEGHPLGSGRTFYMFRSVPEDRIGDSQVEILNYGIGYLDHANFPAVNEQLKKVKQLIAGRAPTASQIHI</sequence>
<gene>
    <name evidence="3" type="ORF">PHSY_000607</name>
</gene>
<feature type="chain" id="PRO_5004487189" evidence="2">
    <location>
        <begin position="22"/>
        <end position="403"/>
    </location>
</feature>
<dbReference type="eggNOG" id="ENOG502RDRU">
    <property type="taxonomic scope" value="Eukaryota"/>
</dbReference>
<accession>R9NWY0</accession>
<dbReference type="OrthoDB" id="2558149at2759"/>
<feature type="region of interest" description="Disordered" evidence="1">
    <location>
        <begin position="141"/>
        <end position="167"/>
    </location>
</feature>
<feature type="region of interest" description="Disordered" evidence="1">
    <location>
        <begin position="189"/>
        <end position="215"/>
    </location>
</feature>
<name>R9NWY0_PSEHS</name>
<proteinExistence type="predicted"/>
<keyword evidence="4" id="KW-1185">Reference proteome</keyword>
<dbReference type="GeneID" id="24105912"/>